<sequence length="210" mass="22874">MIAGYLAGPTWLHRVPAGLKLAAVTVLSFLVLPVTDWRVLGAGLVLVLLIYASLGREALQRLALLRPLIPFLLVIALLQGWLETWPAAAASTTRILLMVLVASLVTFTTTMQSMIDALAPVLAPLRRLGFNPRVPALGIALVLRFVPVLLSAWQQREEAWRARTGRRASIRLIPSFIAEALRMADQVAEALDARGFNTRPSAPHPPGDKL</sequence>
<dbReference type="PANTHER" id="PTHR33514:SF13">
    <property type="entry name" value="PROTEIN ABCI12, CHLOROPLASTIC"/>
    <property type="match status" value="1"/>
</dbReference>
<protein>
    <submittedName>
        <fullName evidence="7">Energy-coupling factor transporter transmembrane protein EcfT</fullName>
    </submittedName>
</protein>
<dbReference type="CDD" id="cd16914">
    <property type="entry name" value="EcfT"/>
    <property type="match status" value="1"/>
</dbReference>
<comment type="similarity">
    <text evidence="2">Belongs to the CbiQ family.</text>
</comment>
<feature type="transmembrane region" description="Helical" evidence="6">
    <location>
        <begin position="64"/>
        <end position="82"/>
    </location>
</feature>
<feature type="transmembrane region" description="Helical" evidence="6">
    <location>
        <begin position="94"/>
        <end position="115"/>
    </location>
</feature>
<keyword evidence="4 6" id="KW-1133">Transmembrane helix</keyword>
<dbReference type="PANTHER" id="PTHR33514">
    <property type="entry name" value="PROTEIN ABCI12, CHLOROPLASTIC"/>
    <property type="match status" value="1"/>
</dbReference>
<dbReference type="EMBL" id="VOSK01000076">
    <property type="protein sequence ID" value="MPR27180.1"/>
    <property type="molecule type" value="Genomic_DNA"/>
</dbReference>
<feature type="transmembrane region" description="Helical" evidence="6">
    <location>
        <begin position="135"/>
        <end position="153"/>
    </location>
</feature>
<proteinExistence type="inferred from homology"/>
<evidence type="ECO:0000256" key="4">
    <source>
        <dbReference type="ARBA" id="ARBA00022989"/>
    </source>
</evidence>
<dbReference type="Proteomes" id="UP000403266">
    <property type="component" value="Unassembled WGS sequence"/>
</dbReference>
<evidence type="ECO:0000256" key="1">
    <source>
        <dbReference type="ARBA" id="ARBA00004141"/>
    </source>
</evidence>
<keyword evidence="3 6" id="KW-0812">Transmembrane</keyword>
<evidence type="ECO:0000256" key="3">
    <source>
        <dbReference type="ARBA" id="ARBA00022692"/>
    </source>
</evidence>
<reference evidence="7 8" key="1">
    <citation type="journal article" date="2019" name="Syst. Appl. Microbiol.">
        <title>Microvirga tunisiensis sp. nov., a root nodule symbiotic bacterium isolated from Lupinus micranthus and L. luteus grown in Northern Tunisia.</title>
        <authorList>
            <person name="Msaddak A."/>
            <person name="Rejili M."/>
            <person name="Duran D."/>
            <person name="Mars M."/>
            <person name="Palacios J.M."/>
            <person name="Ruiz-Argueso T."/>
            <person name="Rey L."/>
            <person name="Imperial J."/>
        </authorList>
    </citation>
    <scope>NUCLEOTIDE SEQUENCE [LARGE SCALE GENOMIC DNA]</scope>
    <source>
        <strain evidence="7 8">Lmie10</strain>
    </source>
</reference>
<name>A0A5N7MKL1_9HYPH</name>
<dbReference type="OrthoDB" id="5868344at2"/>
<keyword evidence="8" id="KW-1185">Reference proteome</keyword>
<dbReference type="InterPro" id="IPR003339">
    <property type="entry name" value="ABC/ECF_trnsptr_transmembrane"/>
</dbReference>
<dbReference type="Pfam" id="PF02361">
    <property type="entry name" value="CbiQ"/>
    <property type="match status" value="1"/>
</dbReference>
<comment type="caution">
    <text evidence="7">The sequence shown here is derived from an EMBL/GenBank/DDBJ whole genome shotgun (WGS) entry which is preliminary data.</text>
</comment>
<gene>
    <name evidence="7" type="ORF">FS320_18680</name>
</gene>
<evidence type="ECO:0000256" key="2">
    <source>
        <dbReference type="ARBA" id="ARBA00008564"/>
    </source>
</evidence>
<evidence type="ECO:0000256" key="5">
    <source>
        <dbReference type="ARBA" id="ARBA00023136"/>
    </source>
</evidence>
<feature type="transmembrane region" description="Helical" evidence="6">
    <location>
        <begin position="21"/>
        <end position="52"/>
    </location>
</feature>
<dbReference type="RefSeq" id="WP_152713322.1">
    <property type="nucleotide sequence ID" value="NZ_VOSJ01000076.1"/>
</dbReference>
<evidence type="ECO:0000256" key="6">
    <source>
        <dbReference type="SAM" id="Phobius"/>
    </source>
</evidence>
<keyword evidence="5 6" id="KW-0472">Membrane</keyword>
<dbReference type="GO" id="GO:0005886">
    <property type="term" value="C:plasma membrane"/>
    <property type="evidence" value="ECO:0007669"/>
    <property type="project" value="TreeGrafter"/>
</dbReference>
<comment type="subcellular location">
    <subcellularLocation>
        <location evidence="1">Membrane</location>
        <topology evidence="1">Multi-pass membrane protein</topology>
    </subcellularLocation>
</comment>
<accession>A0A5N7MKL1</accession>
<evidence type="ECO:0000313" key="7">
    <source>
        <dbReference type="EMBL" id="MPR27180.1"/>
    </source>
</evidence>
<organism evidence="7 8">
    <name type="scientific">Microvirga tunisiensis</name>
    <dbReference type="NCBI Taxonomy" id="2108360"/>
    <lineage>
        <taxon>Bacteria</taxon>
        <taxon>Pseudomonadati</taxon>
        <taxon>Pseudomonadota</taxon>
        <taxon>Alphaproteobacteria</taxon>
        <taxon>Hyphomicrobiales</taxon>
        <taxon>Methylobacteriaceae</taxon>
        <taxon>Microvirga</taxon>
    </lineage>
</organism>
<dbReference type="AlphaFoldDB" id="A0A5N7MKL1"/>
<evidence type="ECO:0000313" key="8">
    <source>
        <dbReference type="Proteomes" id="UP000403266"/>
    </source>
</evidence>